<dbReference type="GO" id="GO:0016787">
    <property type="term" value="F:hydrolase activity"/>
    <property type="evidence" value="ECO:0007669"/>
    <property type="project" value="UniProtKB-KW"/>
</dbReference>
<evidence type="ECO:0000259" key="1">
    <source>
        <dbReference type="PROSITE" id="PS51462"/>
    </source>
</evidence>
<dbReference type="PROSITE" id="PS51462">
    <property type="entry name" value="NUDIX"/>
    <property type="match status" value="1"/>
</dbReference>
<keyword evidence="2" id="KW-0378">Hydrolase</keyword>
<dbReference type="SUPFAM" id="SSF55811">
    <property type="entry name" value="Nudix"/>
    <property type="match status" value="1"/>
</dbReference>
<dbReference type="PANTHER" id="PTHR43736">
    <property type="entry name" value="ADP-RIBOSE PYROPHOSPHATASE"/>
    <property type="match status" value="1"/>
</dbReference>
<reference evidence="2 3" key="1">
    <citation type="journal article" date="2015" name="Nature">
        <title>rRNA introns, odd ribosomes, and small enigmatic genomes across a large radiation of phyla.</title>
        <authorList>
            <person name="Brown C.T."/>
            <person name="Hug L.A."/>
            <person name="Thomas B.C."/>
            <person name="Sharon I."/>
            <person name="Castelle C.J."/>
            <person name="Singh A."/>
            <person name="Wilkins M.J."/>
            <person name="Williams K.H."/>
            <person name="Banfield J.F."/>
        </authorList>
    </citation>
    <scope>NUCLEOTIDE SEQUENCE [LARGE SCALE GENOMIC DNA]</scope>
</reference>
<proteinExistence type="predicted"/>
<dbReference type="PANTHER" id="PTHR43736:SF1">
    <property type="entry name" value="DIHYDRONEOPTERIN TRIPHOSPHATE DIPHOSPHATASE"/>
    <property type="match status" value="1"/>
</dbReference>
<feature type="domain" description="Nudix hydrolase" evidence="1">
    <location>
        <begin position="18"/>
        <end position="143"/>
    </location>
</feature>
<dbReference type="AlphaFoldDB" id="A0A0G0QUW8"/>
<dbReference type="Gene3D" id="3.90.79.10">
    <property type="entry name" value="Nucleoside Triphosphate Pyrophosphohydrolase"/>
    <property type="match status" value="1"/>
</dbReference>
<protein>
    <submittedName>
        <fullName evidence="2">NUDIX hydrolase</fullName>
    </submittedName>
</protein>
<accession>A0A0G0QUW8</accession>
<dbReference type="InterPro" id="IPR000086">
    <property type="entry name" value="NUDIX_hydrolase_dom"/>
</dbReference>
<sequence length="143" mass="16506">MNIKKLSFRGFKYIYSKVPRLCVDLLIKNRKGVLLTKRDIPPDKGWWHFPGGTVLMGETLKDTVHRVASEELNTKVEIIKFLGFLEYTEGSGFGYPISAVFLVKPINKIVGGEQAKEVNYFKIIPEKTLPEVKRYLKEKFNLR</sequence>
<name>A0A0G0QUW8_9BACT</name>
<dbReference type="EMBL" id="LBWQ01000005">
    <property type="protein sequence ID" value="KKR14095.1"/>
    <property type="molecule type" value="Genomic_DNA"/>
</dbReference>
<organism evidence="2 3">
    <name type="scientific">Candidatus Woesebacteria bacterium GW2011_GWA1_39_21b</name>
    <dbReference type="NCBI Taxonomy" id="1618551"/>
    <lineage>
        <taxon>Bacteria</taxon>
        <taxon>Candidatus Woeseibacteriota</taxon>
    </lineage>
</organism>
<comment type="caution">
    <text evidence="2">The sequence shown here is derived from an EMBL/GenBank/DDBJ whole genome shotgun (WGS) entry which is preliminary data.</text>
</comment>
<dbReference type="InterPro" id="IPR015797">
    <property type="entry name" value="NUDIX_hydrolase-like_dom_sf"/>
</dbReference>
<evidence type="ECO:0000313" key="2">
    <source>
        <dbReference type="EMBL" id="KKR14095.1"/>
    </source>
</evidence>
<evidence type="ECO:0000313" key="3">
    <source>
        <dbReference type="Proteomes" id="UP000034690"/>
    </source>
</evidence>
<gene>
    <name evidence="2" type="ORF">UT40_C0005G0024</name>
</gene>
<dbReference type="Pfam" id="PF00293">
    <property type="entry name" value="NUDIX"/>
    <property type="match status" value="1"/>
</dbReference>
<dbReference type="Proteomes" id="UP000034690">
    <property type="component" value="Unassembled WGS sequence"/>
</dbReference>